<reference evidence="5 6" key="1">
    <citation type="submission" date="2020-08" db="EMBL/GenBank/DDBJ databases">
        <title>Genomic Encyclopedia of Type Strains, Phase IV (KMG-IV): sequencing the most valuable type-strain genomes for metagenomic binning, comparative biology and taxonomic classification.</title>
        <authorList>
            <person name="Goeker M."/>
        </authorList>
    </citation>
    <scope>NUCLEOTIDE SEQUENCE [LARGE SCALE GENOMIC DNA]</scope>
    <source>
        <strain evidence="5 6">DSM 19512</strain>
    </source>
</reference>
<dbReference type="RefSeq" id="WP_183952875.1">
    <property type="nucleotide sequence ID" value="NZ_JACIDH010000022.1"/>
</dbReference>
<keyword evidence="1" id="KW-1133">Transmembrane helix</keyword>
<sequence length="1167" mass="124699">MKRFFTNWYAVTITAALILAALLVFGLPLFVPFFRPWSVRIAGVVVILLGWGLWWWLRRRKARKAAEAIAAELAGPNAAEEEGKELGRRMSEAVAKLREAGGGRRDYLYTRPWYVIIGPPGAGKTTALLHSGLRFPFVEQAVQGVGGTRNLDFWFADEAVLVDTAGRYTTQDSDATVDSAGWGAFLTLLKRHRPTQPVNGVLVAIGIDTLVGSDCAAIDAHARAVRRRLAELRRTLETAVPVYLLLTKADLLAGFTEYFDDLDVEGRRAVFGATLPYADGKPTAPALAQAFDVAAQAVADRQARRLFEEVDQRRRGMMLGFPAQLRSLRSRLMRFAEGAFVAGDEPIGQLRGFYLTSGVQDGAPLDRILASMAEVYEQPGNSGVTGRGRAYFLNRLLTEVAFPEAGLVATDAKAKARQRGRVIAALIGIGVATALVLAGWGVSYARNRSFQSALTTQTAKAEAQLREAGIDLTQVRGDDADLRAALPALDTLRNLPRGYAERRAGGPPLMMTLGLYQGSLSRQAEESYREALRRIMLPRLLLRLEQVLRGEAGDPSRLYEPLKVYLMLGQQGPMDAGAVKAWVTNDWATALYPGADSQAERAALTRHLDALLEDRDMASVWPGRKPPLDGALVAGARAAVQTLSLADRAYAIMKQKAASAGPSWAAANVLSQGDVLAFSDPEKVAEYRIPYFFTRAGYEKAYLPGLATVQQDLKRDLWVLGGAGEAGVGAELSNVRPGVAGLYAKEYIAAWEGMVAAMAPGAYFQNPAAFGALTKSPSPLKRVLLELRKNTIFSGGVQAGLARVGRYGLNRSRYGRFAEDMGRDRAQGIDAGDEISGYFANLHEYVGDGSRPAPVDEFVGAIKSAGQAVMAAQSVGGGGGADATQAQMAAALAQVRASAASAPPQLQSFVTQAAKGGSAAQVSAASGAVGDAYAQTVLPACREVAQERYPFFAAAKADAPMAEVLRVFGMNGVIDGFVRQRLMPMIDTSGPVWRWRRDDPVAGALNPATPETLKRAGDIRDLLAGGLPVKVSVASFGSGVDTVEVASGGTRYRFTPTSNQPRPLLWSATGGLPEASVALYRSAGAGAPKAADGDAPPGTEILRRATEGPWALFRLMDQADKRNAGPQTIQAAFGTGPERSVLTIVLPGTTNPFSRGGLWSFRCPATL</sequence>
<keyword evidence="1" id="KW-0472">Membrane</keyword>
<feature type="transmembrane region" description="Helical" evidence="1">
    <location>
        <begin position="7"/>
        <end position="31"/>
    </location>
</feature>
<dbReference type="Pfam" id="PF14331">
    <property type="entry name" value="IcmF-related_N"/>
    <property type="match status" value="1"/>
</dbReference>
<feature type="transmembrane region" description="Helical" evidence="1">
    <location>
        <begin position="422"/>
        <end position="442"/>
    </location>
</feature>
<dbReference type="PANTHER" id="PTHR36153:SF1">
    <property type="entry name" value="TYPE VI SECRETION SYSTEM COMPONENT TSSM1"/>
    <property type="match status" value="1"/>
</dbReference>
<dbReference type="Pfam" id="PF06744">
    <property type="entry name" value="IcmF_C"/>
    <property type="match status" value="1"/>
</dbReference>
<dbReference type="Pfam" id="PF06761">
    <property type="entry name" value="IcmF-related"/>
    <property type="match status" value="1"/>
</dbReference>
<dbReference type="AlphaFoldDB" id="A0A7W6F4A0"/>
<dbReference type="InterPro" id="IPR027417">
    <property type="entry name" value="P-loop_NTPase"/>
</dbReference>
<dbReference type="InterPro" id="IPR025743">
    <property type="entry name" value="TssM1_N"/>
</dbReference>
<evidence type="ECO:0000259" key="3">
    <source>
        <dbReference type="Pfam" id="PF06761"/>
    </source>
</evidence>
<evidence type="ECO:0000256" key="1">
    <source>
        <dbReference type="SAM" id="Phobius"/>
    </source>
</evidence>
<proteinExistence type="predicted"/>
<dbReference type="InterPro" id="IPR009612">
    <property type="entry name" value="IcmF-rel"/>
</dbReference>
<dbReference type="Proteomes" id="UP000538670">
    <property type="component" value="Unassembled WGS sequence"/>
</dbReference>
<dbReference type="SUPFAM" id="SSF52540">
    <property type="entry name" value="P-loop containing nucleoside triphosphate hydrolases"/>
    <property type="match status" value="1"/>
</dbReference>
<keyword evidence="1" id="KW-0812">Transmembrane</keyword>
<feature type="transmembrane region" description="Helical" evidence="1">
    <location>
        <begin position="37"/>
        <end position="57"/>
    </location>
</feature>
<dbReference type="EMBL" id="JACIDH010000022">
    <property type="protein sequence ID" value="MBB3880844.1"/>
    <property type="molecule type" value="Genomic_DNA"/>
</dbReference>
<feature type="domain" description="IcmF-related" evidence="3">
    <location>
        <begin position="486"/>
        <end position="791"/>
    </location>
</feature>
<dbReference type="InterPro" id="IPR053156">
    <property type="entry name" value="T6SS_TssM-like"/>
</dbReference>
<dbReference type="PANTHER" id="PTHR36153">
    <property type="entry name" value="INNER MEMBRANE PROTEIN-RELATED"/>
    <property type="match status" value="1"/>
</dbReference>
<evidence type="ECO:0000259" key="2">
    <source>
        <dbReference type="Pfam" id="PF06744"/>
    </source>
</evidence>
<feature type="domain" description="Type VI secretion system IcmF C-terminal" evidence="2">
    <location>
        <begin position="1031"/>
        <end position="1142"/>
    </location>
</feature>
<gene>
    <name evidence="5" type="ORF">GGR48_003295</name>
</gene>
<dbReference type="InterPro" id="IPR010623">
    <property type="entry name" value="IcmF_C"/>
</dbReference>
<keyword evidence="6" id="KW-1185">Reference proteome</keyword>
<dbReference type="InterPro" id="IPR017731">
    <property type="entry name" value="TssM1-like"/>
</dbReference>
<accession>A0A7W6F4A0</accession>
<evidence type="ECO:0000313" key="6">
    <source>
        <dbReference type="Proteomes" id="UP000538670"/>
    </source>
</evidence>
<evidence type="ECO:0000259" key="4">
    <source>
        <dbReference type="Pfam" id="PF14331"/>
    </source>
</evidence>
<protein>
    <submittedName>
        <fullName evidence="5">Type VI secretion system protein ImpL</fullName>
    </submittedName>
</protein>
<name>A0A7W6F4A0_9SPHN</name>
<organism evidence="5 6">
    <name type="scientific">Sphingomonas pseudosanguinis</name>
    <dbReference type="NCBI Taxonomy" id="413712"/>
    <lineage>
        <taxon>Bacteria</taxon>
        <taxon>Pseudomonadati</taxon>
        <taxon>Pseudomonadota</taxon>
        <taxon>Alphaproteobacteria</taxon>
        <taxon>Sphingomonadales</taxon>
        <taxon>Sphingomonadaceae</taxon>
        <taxon>Sphingomonas</taxon>
    </lineage>
</organism>
<evidence type="ECO:0000313" key="5">
    <source>
        <dbReference type="EMBL" id="MBB3880844.1"/>
    </source>
</evidence>
<comment type="caution">
    <text evidence="5">The sequence shown here is derived from an EMBL/GenBank/DDBJ whole genome shotgun (WGS) entry which is preliminary data.</text>
</comment>
<dbReference type="NCBIfam" id="TIGR03348">
    <property type="entry name" value="VI_IcmF"/>
    <property type="match status" value="1"/>
</dbReference>
<feature type="domain" description="Type VI secretion system component TssM1 N-terminal" evidence="4">
    <location>
        <begin position="176"/>
        <end position="426"/>
    </location>
</feature>